<evidence type="ECO:0000256" key="2">
    <source>
        <dbReference type="SAM" id="MobiDB-lite"/>
    </source>
</evidence>
<feature type="compositionally biased region" description="Basic and acidic residues" evidence="2">
    <location>
        <begin position="19"/>
        <end position="34"/>
    </location>
</feature>
<evidence type="ECO:0000256" key="1">
    <source>
        <dbReference type="SAM" id="Coils"/>
    </source>
</evidence>
<feature type="coiled-coil region" evidence="1">
    <location>
        <begin position="75"/>
        <end position="188"/>
    </location>
</feature>
<sequence>MAKKAEEEAAAEKLRLEKEKVEAEAKAKADEEATKVASKQVMSESSPVGGGDTGVVGDMPSGGRVQREEKLKSDVERYRDRAYKSEDKVKALERDHALAQNRWTEACQVTNQKMMRLEEHIQALRNENSKLQETSEVSEKEAWVKEKAALTEERASLEESLTLSQTEAENAKSLLDEANVAQEKAQESIRWVMTEGIAGIFKRFWN</sequence>
<organism evidence="3 4">
    <name type="scientific">Ambrosia artemisiifolia</name>
    <name type="common">Common ragweed</name>
    <dbReference type="NCBI Taxonomy" id="4212"/>
    <lineage>
        <taxon>Eukaryota</taxon>
        <taxon>Viridiplantae</taxon>
        <taxon>Streptophyta</taxon>
        <taxon>Embryophyta</taxon>
        <taxon>Tracheophyta</taxon>
        <taxon>Spermatophyta</taxon>
        <taxon>Magnoliopsida</taxon>
        <taxon>eudicotyledons</taxon>
        <taxon>Gunneridae</taxon>
        <taxon>Pentapetalae</taxon>
        <taxon>asterids</taxon>
        <taxon>campanulids</taxon>
        <taxon>Asterales</taxon>
        <taxon>Asteraceae</taxon>
        <taxon>Asteroideae</taxon>
        <taxon>Heliantheae alliance</taxon>
        <taxon>Heliantheae</taxon>
        <taxon>Ambrosia</taxon>
    </lineage>
</organism>
<comment type="caution">
    <text evidence="3">The sequence shown here is derived from an EMBL/GenBank/DDBJ whole genome shotgun (WGS) entry which is preliminary data.</text>
</comment>
<reference evidence="3" key="1">
    <citation type="submission" date="2022-06" db="EMBL/GenBank/DDBJ databases">
        <title>Uncovering the hologenomic basis of an extraordinary plant invasion.</title>
        <authorList>
            <person name="Bieker V.C."/>
            <person name="Martin M.D."/>
            <person name="Gilbert T."/>
            <person name="Hodgins K."/>
            <person name="Battlay P."/>
            <person name="Petersen B."/>
            <person name="Wilson J."/>
        </authorList>
    </citation>
    <scope>NUCLEOTIDE SEQUENCE</scope>
    <source>
        <strain evidence="3">AA19_3_7</strain>
        <tissue evidence="3">Leaf</tissue>
    </source>
</reference>
<accession>A0AAD5GES9</accession>
<dbReference type="AlphaFoldDB" id="A0AAD5GES9"/>
<protein>
    <submittedName>
        <fullName evidence="3">Uncharacterized protein</fullName>
    </submittedName>
</protein>
<feature type="region of interest" description="Disordered" evidence="2">
    <location>
        <begin position="19"/>
        <end position="73"/>
    </location>
</feature>
<dbReference type="EMBL" id="JAMZMK010009010">
    <property type="protein sequence ID" value="KAI7737488.1"/>
    <property type="molecule type" value="Genomic_DNA"/>
</dbReference>
<keyword evidence="1" id="KW-0175">Coiled coil</keyword>
<evidence type="ECO:0000313" key="3">
    <source>
        <dbReference type="EMBL" id="KAI7737488.1"/>
    </source>
</evidence>
<name>A0AAD5GES9_AMBAR</name>
<keyword evidence="4" id="KW-1185">Reference proteome</keyword>
<proteinExistence type="predicted"/>
<evidence type="ECO:0000313" key="4">
    <source>
        <dbReference type="Proteomes" id="UP001206925"/>
    </source>
</evidence>
<dbReference type="Proteomes" id="UP001206925">
    <property type="component" value="Unassembled WGS sequence"/>
</dbReference>
<gene>
    <name evidence="3" type="ORF">M8C21_012609</name>
</gene>